<comment type="similarity">
    <text evidence="1">Belongs to the eukaryotic ribosomal protein eL32 family.</text>
</comment>
<dbReference type="PANTHER" id="PTHR23413">
    <property type="entry name" value="60S RIBOSOMAL PROTEIN L32 AND DNA-DIRECTED RNA POLYMERASE II, SUBUNIT N"/>
    <property type="match status" value="1"/>
</dbReference>
<evidence type="ECO:0000256" key="3">
    <source>
        <dbReference type="ARBA" id="ARBA00023274"/>
    </source>
</evidence>
<dbReference type="SMART" id="SM01393">
    <property type="entry name" value="Ribosomal_L32e"/>
    <property type="match status" value="1"/>
</dbReference>
<name>A0AAD5JRG4_ACENE</name>
<organism evidence="4 5">
    <name type="scientific">Acer negundo</name>
    <name type="common">Box elder</name>
    <dbReference type="NCBI Taxonomy" id="4023"/>
    <lineage>
        <taxon>Eukaryota</taxon>
        <taxon>Viridiplantae</taxon>
        <taxon>Streptophyta</taxon>
        <taxon>Embryophyta</taxon>
        <taxon>Tracheophyta</taxon>
        <taxon>Spermatophyta</taxon>
        <taxon>Magnoliopsida</taxon>
        <taxon>eudicotyledons</taxon>
        <taxon>Gunneridae</taxon>
        <taxon>Pentapetalae</taxon>
        <taxon>rosids</taxon>
        <taxon>malvids</taxon>
        <taxon>Sapindales</taxon>
        <taxon>Sapindaceae</taxon>
        <taxon>Hippocastanoideae</taxon>
        <taxon>Acereae</taxon>
        <taxon>Acer</taxon>
    </lineage>
</organism>
<dbReference type="InterPro" id="IPR001515">
    <property type="entry name" value="Ribosomal_eL32"/>
</dbReference>
<dbReference type="AlphaFoldDB" id="A0AAD5JRG4"/>
<comment type="caution">
    <text evidence="4">The sequence shown here is derived from an EMBL/GenBank/DDBJ whole genome shotgun (WGS) entry which is preliminary data.</text>
</comment>
<keyword evidence="2" id="KW-0689">Ribosomal protein</keyword>
<dbReference type="InterPro" id="IPR036351">
    <property type="entry name" value="Ribosomal_eL32_sf"/>
</dbReference>
<dbReference type="GO" id="GO:0022625">
    <property type="term" value="C:cytosolic large ribosomal subunit"/>
    <property type="evidence" value="ECO:0007669"/>
    <property type="project" value="TreeGrafter"/>
</dbReference>
<keyword evidence="5" id="KW-1185">Reference proteome</keyword>
<proteinExistence type="inferred from homology"/>
<gene>
    <name evidence="4" type="ORF">LWI28_025330</name>
</gene>
<sequence>MDISCGSWQRDGLAAGRCNKSNWISCSTARNRRNRCSSWQRTGLAAGRCNKSNLISCDIARDMGIRCGSWQRNGLAVGKCDEINQTSCGVAQPDWNKCGSVWFMWWMDMLRLKESQGADKKTHHYLPNGFKKFVVHNARELELLMMHNRTYYAEIAHDVSTKKRREIVERASQLDVVVTCD</sequence>
<evidence type="ECO:0000256" key="2">
    <source>
        <dbReference type="ARBA" id="ARBA00022980"/>
    </source>
</evidence>
<dbReference type="SUPFAM" id="SSF52042">
    <property type="entry name" value="Ribosomal protein L32e"/>
    <property type="match status" value="1"/>
</dbReference>
<reference evidence="4 5" key="1">
    <citation type="journal article" date="2022" name="Plant J.">
        <title>Strategies of tolerance reflected in two North American maple genomes.</title>
        <authorList>
            <person name="McEvoy S.L."/>
            <person name="Sezen U.U."/>
            <person name="Trouern-Trend A."/>
            <person name="McMahon S.M."/>
            <person name="Schaberg P.G."/>
            <person name="Yang J."/>
            <person name="Wegrzyn J.L."/>
            <person name="Swenson N.G."/>
        </authorList>
    </citation>
    <scope>NUCLEOTIDE SEQUENCE [LARGE SCALE GENOMIC DNA]</scope>
    <source>
        <strain evidence="4">91603</strain>
    </source>
</reference>
<dbReference type="EMBL" id="JAJSOW010000002">
    <property type="protein sequence ID" value="KAI9198974.1"/>
    <property type="molecule type" value="Genomic_DNA"/>
</dbReference>
<evidence type="ECO:0000256" key="1">
    <source>
        <dbReference type="ARBA" id="ARBA00008431"/>
    </source>
</evidence>
<evidence type="ECO:0000313" key="4">
    <source>
        <dbReference type="EMBL" id="KAI9198974.1"/>
    </source>
</evidence>
<accession>A0AAD5JRG4</accession>
<dbReference type="Pfam" id="PF01655">
    <property type="entry name" value="Ribosomal_L32e"/>
    <property type="match status" value="1"/>
</dbReference>
<dbReference type="PANTHER" id="PTHR23413:SF1">
    <property type="entry name" value="RIBOSOMAL PROTEIN L32"/>
    <property type="match status" value="1"/>
</dbReference>
<dbReference type="Proteomes" id="UP001064489">
    <property type="component" value="Chromosome 13"/>
</dbReference>
<dbReference type="GO" id="GO:0003735">
    <property type="term" value="F:structural constituent of ribosome"/>
    <property type="evidence" value="ECO:0007669"/>
    <property type="project" value="InterPro"/>
</dbReference>
<dbReference type="GO" id="GO:0006412">
    <property type="term" value="P:translation"/>
    <property type="evidence" value="ECO:0007669"/>
    <property type="project" value="InterPro"/>
</dbReference>
<protein>
    <submittedName>
        <fullName evidence="4">Uncharacterized protein</fullName>
    </submittedName>
</protein>
<evidence type="ECO:0000313" key="5">
    <source>
        <dbReference type="Proteomes" id="UP001064489"/>
    </source>
</evidence>
<keyword evidence="3" id="KW-0687">Ribonucleoprotein</keyword>